<evidence type="ECO:0000313" key="12">
    <source>
        <dbReference type="EMBL" id="NYH91036.1"/>
    </source>
</evidence>
<dbReference type="InterPro" id="IPR050371">
    <property type="entry name" value="Fungal_virulence_M36"/>
</dbReference>
<dbReference type="EMBL" id="JACBZH010000001">
    <property type="protein sequence ID" value="NYH91036.1"/>
    <property type="molecule type" value="Genomic_DNA"/>
</dbReference>
<proteinExistence type="inferred from homology"/>
<accession>A0A852ZR41</accession>
<dbReference type="Gene3D" id="2.60.40.1120">
    <property type="entry name" value="Carboxypeptidase-like, regulatory domain"/>
    <property type="match status" value="1"/>
</dbReference>
<keyword evidence="9" id="KW-0482">Metalloprotease</keyword>
<feature type="compositionally biased region" description="Low complexity" evidence="11">
    <location>
        <begin position="333"/>
        <end position="346"/>
    </location>
</feature>
<comment type="subcellular location">
    <subcellularLocation>
        <location evidence="2">Secreted</location>
    </subcellularLocation>
</comment>
<evidence type="ECO:0008006" key="14">
    <source>
        <dbReference type="Google" id="ProtNLM"/>
    </source>
</evidence>
<evidence type="ECO:0000256" key="10">
    <source>
        <dbReference type="ARBA" id="ARBA00023145"/>
    </source>
</evidence>
<dbReference type="Gene3D" id="3.10.170.10">
    <property type="match status" value="1"/>
</dbReference>
<organism evidence="12 13">
    <name type="scientific">Actinopolymorpha rutila</name>
    <dbReference type="NCBI Taxonomy" id="446787"/>
    <lineage>
        <taxon>Bacteria</taxon>
        <taxon>Bacillati</taxon>
        <taxon>Actinomycetota</taxon>
        <taxon>Actinomycetes</taxon>
        <taxon>Propionibacteriales</taxon>
        <taxon>Actinopolymorphaceae</taxon>
        <taxon>Actinopolymorpha</taxon>
    </lineage>
</organism>
<dbReference type="GO" id="GO:0005615">
    <property type="term" value="C:extracellular space"/>
    <property type="evidence" value="ECO:0007669"/>
    <property type="project" value="InterPro"/>
</dbReference>
<evidence type="ECO:0000256" key="9">
    <source>
        <dbReference type="ARBA" id="ARBA00023049"/>
    </source>
</evidence>
<keyword evidence="13" id="KW-1185">Reference proteome</keyword>
<evidence type="ECO:0000256" key="5">
    <source>
        <dbReference type="ARBA" id="ARBA00022670"/>
    </source>
</evidence>
<evidence type="ECO:0000256" key="1">
    <source>
        <dbReference type="ARBA" id="ARBA00001947"/>
    </source>
</evidence>
<protein>
    <recommendedName>
        <fullName evidence="14">Fungalysin metallopeptidase (M36)</fullName>
    </recommendedName>
</protein>
<keyword evidence="8" id="KW-0862">Zinc</keyword>
<dbReference type="GO" id="GO:0006508">
    <property type="term" value="P:proteolysis"/>
    <property type="evidence" value="ECO:0007669"/>
    <property type="project" value="UniProtKB-KW"/>
</dbReference>
<keyword evidence="5" id="KW-0645">Protease</keyword>
<comment type="caution">
    <text evidence="12">The sequence shown here is derived from an EMBL/GenBank/DDBJ whole genome shotgun (WGS) entry which is preliminary data.</text>
</comment>
<feature type="region of interest" description="Disordered" evidence="11">
    <location>
        <begin position="46"/>
        <end position="77"/>
    </location>
</feature>
<gene>
    <name evidence="12" type="ORF">F4554_003674</name>
</gene>
<evidence type="ECO:0000256" key="8">
    <source>
        <dbReference type="ARBA" id="ARBA00022833"/>
    </source>
</evidence>
<name>A0A852ZR41_9ACTN</name>
<comment type="similarity">
    <text evidence="3">Belongs to the peptidase M36 family.</text>
</comment>
<feature type="compositionally biased region" description="Basic and acidic residues" evidence="11">
    <location>
        <begin position="64"/>
        <end position="76"/>
    </location>
</feature>
<evidence type="ECO:0000256" key="7">
    <source>
        <dbReference type="ARBA" id="ARBA00022801"/>
    </source>
</evidence>
<keyword evidence="10" id="KW-0865">Zymogen</keyword>
<dbReference type="Proteomes" id="UP000579605">
    <property type="component" value="Unassembled WGS sequence"/>
</dbReference>
<sequence length="1034" mass="108587">MRASRRRAAPTGRLARMVRRTALGLGLPAVAISGLNLPSSAVAAEESAGESADRPGSAGVLALDRPRGSEDLDVRHGRLTPSPAQVRAARRLAATVRWTQFATPAELTRPDGPLATGLPGSRVEVARGFLTANRVLFRMSADRVRDLEVVQDAGLTDGRRSDAPAVREAGRPGVVTFRERFGDLPAGAGGLVTVAASGDQVVYVTSSAYGDASPPVPARLTPVQAWLRAAAAVGRGVDPSSVGVLERPRDPRLWTTFTVVGMAQAQQTRLVAVGVPRRGVRPAYEVNVVDVQGGEAYASTSFVDAVSGAVLVRQHRVDHLGTEDAAPEELRTGDAATGAGTGVAENNAARTTSAWYDLLRPPAGIQPTATGSSTGFTDSWHRSRCASTALAPGGNDVGAAVATVFSLHSRLYDWTYGLGFVEGRANLQQVNHGTRGGLDGDRELGHVQTAAVSGGFPTFTGRNGAYQVTLQDGLPGIAGHYLFQPVAARWYGPCVDGAFDAGVVAHEYAHAMANRLVGGPDAGITTASGRAVAEGWADLVAAEFLAETGRSPSPSPQTGPELGAKTGPTVTGPTESTAIGAYVAGNGWRGVRNYRLGTAPLNYGNVGYDPAGGPAADGEIWSAVNWDLRRALVRKYAATAPSGDRALQHACATGGLPVSRCPGNRRWIQLVVDSMSLQQSSVSMLAARDALLAADRLRFGGVDLPELWEAFARRGLGARATAPSGDRRGRPDFTVPGFVRPVTAHGQLVMAAISRPYGRPVAGARIHVGRFADPSTPVADTDPATARGMTARLLPGHYELTWSAPGYGMGHTNVTVNAGRTRYLTLYLNPNLASAANGARVLSGDLPPGRMTGEVSALVDDREATAWSVTNRRPAARGTTVTVDLAGSSPRWVRSVRVSAVTADRFAALRRFAVETCTQVRGGSPCTGRGGRWTRIYTSPAGAFAAARPRPVRPDLGFRDFDVPDRRATHLRLVVLDTQCTGNPAYRGEQEADPLATSDCLASPEVGDVAVAELMVYGADRHTRHAPTRSAVWN</sequence>
<dbReference type="PANTHER" id="PTHR33478">
    <property type="entry name" value="EXTRACELLULAR METALLOPROTEINASE MEP"/>
    <property type="match status" value="1"/>
</dbReference>
<dbReference type="InterPro" id="IPR001842">
    <property type="entry name" value="Peptidase_M36"/>
</dbReference>
<feature type="region of interest" description="Disordered" evidence="11">
    <location>
        <begin position="321"/>
        <end position="346"/>
    </location>
</feature>
<evidence type="ECO:0000256" key="11">
    <source>
        <dbReference type="SAM" id="MobiDB-lite"/>
    </source>
</evidence>
<keyword evidence="4" id="KW-0964">Secreted</keyword>
<comment type="cofactor">
    <cofactor evidence="1">
        <name>Zn(2+)</name>
        <dbReference type="ChEBI" id="CHEBI:29105"/>
    </cofactor>
</comment>
<evidence type="ECO:0000256" key="4">
    <source>
        <dbReference type="ARBA" id="ARBA00022525"/>
    </source>
</evidence>
<keyword evidence="7" id="KW-0378">Hydrolase</keyword>
<dbReference type="AlphaFoldDB" id="A0A852ZR41"/>
<evidence type="ECO:0000256" key="3">
    <source>
        <dbReference type="ARBA" id="ARBA00006006"/>
    </source>
</evidence>
<dbReference type="GO" id="GO:0008270">
    <property type="term" value="F:zinc ion binding"/>
    <property type="evidence" value="ECO:0007669"/>
    <property type="project" value="InterPro"/>
</dbReference>
<evidence type="ECO:0000313" key="13">
    <source>
        <dbReference type="Proteomes" id="UP000579605"/>
    </source>
</evidence>
<dbReference type="InterPro" id="IPR027268">
    <property type="entry name" value="Peptidase_M4/M1_CTD_sf"/>
</dbReference>
<feature type="region of interest" description="Disordered" evidence="11">
    <location>
        <begin position="548"/>
        <end position="573"/>
    </location>
</feature>
<dbReference type="RefSeq" id="WP_179788690.1">
    <property type="nucleotide sequence ID" value="NZ_BAAARR010000020.1"/>
</dbReference>
<dbReference type="Pfam" id="PF02128">
    <property type="entry name" value="Peptidase_M36"/>
    <property type="match status" value="1"/>
</dbReference>
<keyword evidence="6" id="KW-0479">Metal-binding</keyword>
<feature type="compositionally biased region" description="Basic and acidic residues" evidence="11">
    <location>
        <begin position="321"/>
        <end position="332"/>
    </location>
</feature>
<evidence type="ECO:0000256" key="2">
    <source>
        <dbReference type="ARBA" id="ARBA00004613"/>
    </source>
</evidence>
<reference evidence="12 13" key="1">
    <citation type="submission" date="2020-07" db="EMBL/GenBank/DDBJ databases">
        <title>Sequencing the genomes of 1000 actinobacteria strains.</title>
        <authorList>
            <person name="Klenk H.-P."/>
        </authorList>
    </citation>
    <scope>NUCLEOTIDE SEQUENCE [LARGE SCALE GENOMIC DNA]</scope>
    <source>
        <strain evidence="12 13">DSM 18448</strain>
    </source>
</reference>
<dbReference type="PANTHER" id="PTHR33478:SF1">
    <property type="entry name" value="EXTRACELLULAR METALLOPROTEINASE MEP"/>
    <property type="match status" value="1"/>
</dbReference>
<dbReference type="SUPFAM" id="SSF55486">
    <property type="entry name" value="Metalloproteases ('zincins'), catalytic domain"/>
    <property type="match status" value="1"/>
</dbReference>
<evidence type="ECO:0000256" key="6">
    <source>
        <dbReference type="ARBA" id="ARBA00022723"/>
    </source>
</evidence>
<dbReference type="GO" id="GO:0004222">
    <property type="term" value="F:metalloendopeptidase activity"/>
    <property type="evidence" value="ECO:0007669"/>
    <property type="project" value="InterPro"/>
</dbReference>
<dbReference type="Gene3D" id="1.10.390.10">
    <property type="entry name" value="Neutral Protease Domain 2"/>
    <property type="match status" value="1"/>
</dbReference>